<dbReference type="SUPFAM" id="SSF51905">
    <property type="entry name" value="FAD/NAD(P)-binding domain"/>
    <property type="match status" value="2"/>
</dbReference>
<evidence type="ECO:0000256" key="5">
    <source>
        <dbReference type="ARBA" id="ARBA00023002"/>
    </source>
</evidence>
<comment type="similarity">
    <text evidence="1">Belongs to the FMO family.</text>
</comment>
<keyword evidence="7" id="KW-1185">Reference proteome</keyword>
<dbReference type="InterPro" id="IPR000960">
    <property type="entry name" value="Flavin_mOase"/>
</dbReference>
<evidence type="ECO:0000256" key="1">
    <source>
        <dbReference type="ARBA" id="ARBA00009183"/>
    </source>
</evidence>
<gene>
    <name evidence="6" type="ORF">BJY01DRAFT_237268</name>
</gene>
<protein>
    <recommendedName>
        <fullName evidence="8">FAD dependent oxidoreductase</fullName>
    </recommendedName>
</protein>
<dbReference type="PRINTS" id="PR00370">
    <property type="entry name" value="FMOXYGENASE"/>
</dbReference>
<keyword evidence="3" id="KW-0274">FAD</keyword>
<sequence length="463" mass="51107">MARYVLLRIAVIGAGVSGIASAAHLLAEGLDVTVFERASVPGGVWVLDKRRALEPAYPSIAASAAEFAFHPSNVTNDEAIVHSSPGPCYEGLKNNVPTELLELSINQWKPNTPPFTTHDKILEYLQDTAIQTGINSRISYNTRVDTVLRGLNEEKWTAFDAVVVASGHYHAPHVPDIPGLAAWKAAYPDRIQHSKRYRNPDEFREKDTVLLIGGSTSSTDIAKELGPRVKKIWQSTRDSKYDHPAFELPKNGTRVAQIASFGSLEPTQNAGSPAIAGKITLVNGQILEGITHIIVCTGYHFSYPFFSTSTYHRDDLRREEANDIVLVTDGTMTHNLHQDIFYIPDPTLAFVGVPFRIATFSLFEFQAIAVAAVLAGHATLPSKEVMRAEYRTRIKEKGLGKQFHSLMGVDVQYAADLMASVNLGREESQIKTKGYSKEWVEVQSGYITRMKEFGTAHEGQSRL</sequence>
<organism evidence="6 7">
    <name type="scientific">Aspergillus pseudoustus</name>
    <dbReference type="NCBI Taxonomy" id="1810923"/>
    <lineage>
        <taxon>Eukaryota</taxon>
        <taxon>Fungi</taxon>
        <taxon>Dikarya</taxon>
        <taxon>Ascomycota</taxon>
        <taxon>Pezizomycotina</taxon>
        <taxon>Eurotiomycetes</taxon>
        <taxon>Eurotiomycetidae</taxon>
        <taxon>Eurotiales</taxon>
        <taxon>Aspergillaceae</taxon>
        <taxon>Aspergillus</taxon>
        <taxon>Aspergillus subgen. Nidulantes</taxon>
    </lineage>
</organism>
<reference evidence="6 7" key="1">
    <citation type="submission" date="2024-07" db="EMBL/GenBank/DDBJ databases">
        <title>Section-level genome sequencing and comparative genomics of Aspergillus sections Usti and Cavernicolus.</title>
        <authorList>
            <consortium name="Lawrence Berkeley National Laboratory"/>
            <person name="Nybo J.L."/>
            <person name="Vesth T.C."/>
            <person name="Theobald S."/>
            <person name="Frisvad J.C."/>
            <person name="Larsen T.O."/>
            <person name="Kjaerboelling I."/>
            <person name="Rothschild-Mancinelli K."/>
            <person name="Lyhne E.K."/>
            <person name="Kogle M.E."/>
            <person name="Barry K."/>
            <person name="Clum A."/>
            <person name="Na H."/>
            <person name="Ledsgaard L."/>
            <person name="Lin J."/>
            <person name="Lipzen A."/>
            <person name="Kuo A."/>
            <person name="Riley R."/>
            <person name="Mondo S."/>
            <person name="Labutti K."/>
            <person name="Haridas S."/>
            <person name="Pangalinan J."/>
            <person name="Salamov A.A."/>
            <person name="Simmons B.A."/>
            <person name="Magnuson J.K."/>
            <person name="Chen J."/>
            <person name="Drula E."/>
            <person name="Henrissat B."/>
            <person name="Wiebenga A."/>
            <person name="Lubbers R.J."/>
            <person name="Gomes A.C."/>
            <person name="Makela M.R."/>
            <person name="Stajich J."/>
            <person name="Grigoriev I.V."/>
            <person name="Mortensen U.H."/>
            <person name="De Vries R.P."/>
            <person name="Baker S.E."/>
            <person name="Andersen M.R."/>
        </authorList>
    </citation>
    <scope>NUCLEOTIDE SEQUENCE [LARGE SCALE GENOMIC DNA]</scope>
    <source>
        <strain evidence="6 7">CBS 123904</strain>
    </source>
</reference>
<accession>A0ABR4JG12</accession>
<dbReference type="PIRSF" id="PIRSF000332">
    <property type="entry name" value="FMO"/>
    <property type="match status" value="1"/>
</dbReference>
<dbReference type="Pfam" id="PF00743">
    <property type="entry name" value="FMO-like"/>
    <property type="match status" value="2"/>
</dbReference>
<dbReference type="Gene3D" id="3.50.50.60">
    <property type="entry name" value="FAD/NAD(P)-binding domain"/>
    <property type="match status" value="2"/>
</dbReference>
<evidence type="ECO:0008006" key="8">
    <source>
        <dbReference type="Google" id="ProtNLM"/>
    </source>
</evidence>
<evidence type="ECO:0000313" key="7">
    <source>
        <dbReference type="Proteomes" id="UP001610446"/>
    </source>
</evidence>
<keyword evidence="5" id="KW-0560">Oxidoreductase</keyword>
<dbReference type="Pfam" id="PF13450">
    <property type="entry name" value="NAD_binding_8"/>
    <property type="match status" value="1"/>
</dbReference>
<evidence type="ECO:0000256" key="3">
    <source>
        <dbReference type="ARBA" id="ARBA00022827"/>
    </source>
</evidence>
<evidence type="ECO:0000256" key="2">
    <source>
        <dbReference type="ARBA" id="ARBA00022630"/>
    </source>
</evidence>
<evidence type="ECO:0000313" key="6">
    <source>
        <dbReference type="EMBL" id="KAL2838975.1"/>
    </source>
</evidence>
<dbReference type="PANTHER" id="PTHR23023">
    <property type="entry name" value="DIMETHYLANILINE MONOOXYGENASE"/>
    <property type="match status" value="1"/>
</dbReference>
<evidence type="ECO:0000256" key="4">
    <source>
        <dbReference type="ARBA" id="ARBA00022857"/>
    </source>
</evidence>
<comment type="caution">
    <text evidence="6">The sequence shown here is derived from an EMBL/GenBank/DDBJ whole genome shotgun (WGS) entry which is preliminary data.</text>
</comment>
<keyword evidence="4" id="KW-0521">NADP</keyword>
<dbReference type="Proteomes" id="UP001610446">
    <property type="component" value="Unassembled WGS sequence"/>
</dbReference>
<dbReference type="EMBL" id="JBFXLU010000139">
    <property type="protein sequence ID" value="KAL2838975.1"/>
    <property type="molecule type" value="Genomic_DNA"/>
</dbReference>
<name>A0ABR4JG12_9EURO</name>
<dbReference type="InterPro" id="IPR050346">
    <property type="entry name" value="FMO-like"/>
</dbReference>
<proteinExistence type="inferred from homology"/>
<dbReference type="InterPro" id="IPR020946">
    <property type="entry name" value="Flavin_mOase-like"/>
</dbReference>
<dbReference type="InterPro" id="IPR036188">
    <property type="entry name" value="FAD/NAD-bd_sf"/>
</dbReference>
<keyword evidence="2" id="KW-0285">Flavoprotein</keyword>